<dbReference type="CDD" id="cd08503">
    <property type="entry name" value="PBP2_NikA_DppA_OppA_like_17"/>
    <property type="match status" value="1"/>
</dbReference>
<dbReference type="Pfam" id="PF00496">
    <property type="entry name" value="SBP_bac_5"/>
    <property type="match status" value="1"/>
</dbReference>
<dbReference type="InterPro" id="IPR030678">
    <property type="entry name" value="Peptide/Ni-bd"/>
</dbReference>
<comment type="subcellular location">
    <subcellularLocation>
        <location evidence="1">Periplasm</location>
    </subcellularLocation>
</comment>
<gene>
    <name evidence="6" type="ORF">QF092_09390</name>
</gene>
<name>A0ABY8QAQ2_9RHOB</name>
<evidence type="ECO:0000313" key="7">
    <source>
        <dbReference type="Proteomes" id="UP001230978"/>
    </source>
</evidence>
<dbReference type="PIRSF" id="PIRSF002741">
    <property type="entry name" value="MppA"/>
    <property type="match status" value="1"/>
</dbReference>
<organism evidence="6 7">
    <name type="scientific">Fuscovulum ytuae</name>
    <dbReference type="NCBI Taxonomy" id="3042299"/>
    <lineage>
        <taxon>Bacteria</taxon>
        <taxon>Pseudomonadati</taxon>
        <taxon>Pseudomonadota</taxon>
        <taxon>Alphaproteobacteria</taxon>
        <taxon>Rhodobacterales</taxon>
        <taxon>Paracoccaceae</taxon>
        <taxon>Fuscovulum</taxon>
    </lineage>
</organism>
<accession>A0ABY8QAQ2</accession>
<proteinExistence type="inferred from homology"/>
<evidence type="ECO:0000256" key="1">
    <source>
        <dbReference type="ARBA" id="ARBA00004418"/>
    </source>
</evidence>
<keyword evidence="4" id="KW-0732">Signal</keyword>
<evidence type="ECO:0000313" key="6">
    <source>
        <dbReference type="EMBL" id="WGV17971.1"/>
    </source>
</evidence>
<feature type="domain" description="Solute-binding protein family 5" evidence="5">
    <location>
        <begin position="98"/>
        <end position="446"/>
    </location>
</feature>
<evidence type="ECO:0000256" key="3">
    <source>
        <dbReference type="ARBA" id="ARBA00022448"/>
    </source>
</evidence>
<dbReference type="RefSeq" id="WP_281469704.1">
    <property type="nucleotide sequence ID" value="NZ_CP124535.1"/>
</dbReference>
<evidence type="ECO:0000256" key="2">
    <source>
        <dbReference type="ARBA" id="ARBA00005695"/>
    </source>
</evidence>
<dbReference type="EMBL" id="CP124535">
    <property type="protein sequence ID" value="WGV17971.1"/>
    <property type="molecule type" value="Genomic_DNA"/>
</dbReference>
<evidence type="ECO:0000259" key="5">
    <source>
        <dbReference type="Pfam" id="PF00496"/>
    </source>
</evidence>
<protein>
    <submittedName>
        <fullName evidence="6">ABC transporter substrate-binding protein</fullName>
    </submittedName>
</protein>
<dbReference type="PANTHER" id="PTHR30290:SF10">
    <property type="entry name" value="PERIPLASMIC OLIGOPEPTIDE-BINDING PROTEIN-RELATED"/>
    <property type="match status" value="1"/>
</dbReference>
<dbReference type="Proteomes" id="UP001230978">
    <property type="component" value="Chromosome"/>
</dbReference>
<dbReference type="InterPro" id="IPR000914">
    <property type="entry name" value="SBP_5_dom"/>
</dbReference>
<sequence length="528" mass="57047">MNSEFDYLLKRAARGLMSRREFVGRATALGISAAMANTLLASVASAQPVKGGVLRAGVQGGESTNSLDPALAASDVPFMINKTWGEMLCDVGPGGVIDPRIAEEISSNADATEWKFKIRKGVEFHDGKTVTSEDVVASLKRHTDEKSQSGALGIVQGIAEMVAEGDMVTLKLSAANADLPFLLADYHLVIQPGGGVDNPAAGIGTNAYKIVSNEPGVRTVFERHANYWDSSRGHADTVEVLTINDNTARTAAIQSGQIHLMNRIDPKIVELLKGNTDVVIERAAGPGHYVFIMHCDKAPFDNKDLRNALKMAINREEMVEKILGGYGSRGNDFPINAAYPLFDDSIPQREYDAAAAAELYKASGHDGSPIILRTAPGAFPGAVEAAQLFQQSAAAAGIPLEVKVEPDDGYWSNVWNVEPFCASYWGGRPVQDQMYSTAYLSTADWNDTKFKNARFDELLVAAKGELDQAQRKAMYSEMANILRDEGGLICPMFNDWVEGRRQEVGGWEANPLGTLMDGTALAKCWLNA</sequence>
<evidence type="ECO:0000256" key="4">
    <source>
        <dbReference type="ARBA" id="ARBA00022729"/>
    </source>
</evidence>
<keyword evidence="3" id="KW-0813">Transport</keyword>
<dbReference type="SUPFAM" id="SSF53850">
    <property type="entry name" value="Periplasmic binding protein-like II"/>
    <property type="match status" value="1"/>
</dbReference>
<dbReference type="Gene3D" id="3.90.76.10">
    <property type="entry name" value="Dipeptide-binding Protein, Domain 1"/>
    <property type="match status" value="1"/>
</dbReference>
<dbReference type="PROSITE" id="PS51318">
    <property type="entry name" value="TAT"/>
    <property type="match status" value="1"/>
</dbReference>
<reference evidence="6 7" key="1">
    <citation type="submission" date="2023-04" db="EMBL/GenBank/DDBJ databases">
        <title>YMD61, complete Genome.</title>
        <authorList>
            <person name="Zhang J."/>
        </authorList>
    </citation>
    <scope>NUCLEOTIDE SEQUENCE [LARGE SCALE GENOMIC DNA]</scope>
    <source>
        <strain evidence="6 7">YMD61</strain>
    </source>
</reference>
<dbReference type="InterPro" id="IPR006311">
    <property type="entry name" value="TAT_signal"/>
</dbReference>
<dbReference type="Gene3D" id="3.10.105.10">
    <property type="entry name" value="Dipeptide-binding Protein, Domain 3"/>
    <property type="match status" value="1"/>
</dbReference>
<dbReference type="InterPro" id="IPR039424">
    <property type="entry name" value="SBP_5"/>
</dbReference>
<comment type="similarity">
    <text evidence="2">Belongs to the bacterial solute-binding protein 5 family.</text>
</comment>
<keyword evidence="7" id="KW-1185">Reference proteome</keyword>
<dbReference type="Gene3D" id="3.40.190.10">
    <property type="entry name" value="Periplasmic binding protein-like II"/>
    <property type="match status" value="1"/>
</dbReference>
<dbReference type="PANTHER" id="PTHR30290">
    <property type="entry name" value="PERIPLASMIC BINDING COMPONENT OF ABC TRANSPORTER"/>
    <property type="match status" value="1"/>
</dbReference>